<comment type="caution">
    <text evidence="1">The sequence shown here is derived from an EMBL/GenBank/DDBJ whole genome shotgun (WGS) entry which is preliminary data.</text>
</comment>
<evidence type="ECO:0000313" key="2">
    <source>
        <dbReference type="Proteomes" id="UP001177021"/>
    </source>
</evidence>
<organism evidence="1 2">
    <name type="scientific">Trifolium pratense</name>
    <name type="common">Red clover</name>
    <dbReference type="NCBI Taxonomy" id="57577"/>
    <lineage>
        <taxon>Eukaryota</taxon>
        <taxon>Viridiplantae</taxon>
        <taxon>Streptophyta</taxon>
        <taxon>Embryophyta</taxon>
        <taxon>Tracheophyta</taxon>
        <taxon>Spermatophyta</taxon>
        <taxon>Magnoliopsida</taxon>
        <taxon>eudicotyledons</taxon>
        <taxon>Gunneridae</taxon>
        <taxon>Pentapetalae</taxon>
        <taxon>rosids</taxon>
        <taxon>fabids</taxon>
        <taxon>Fabales</taxon>
        <taxon>Fabaceae</taxon>
        <taxon>Papilionoideae</taxon>
        <taxon>50 kb inversion clade</taxon>
        <taxon>NPAAA clade</taxon>
        <taxon>Hologalegina</taxon>
        <taxon>IRL clade</taxon>
        <taxon>Trifolieae</taxon>
        <taxon>Trifolium</taxon>
    </lineage>
</organism>
<name>A0ACB0M462_TRIPR</name>
<reference evidence="1" key="1">
    <citation type="submission" date="2023-10" db="EMBL/GenBank/DDBJ databases">
        <authorList>
            <person name="Rodriguez Cubillos JULIANA M."/>
            <person name="De Vega J."/>
        </authorList>
    </citation>
    <scope>NUCLEOTIDE SEQUENCE</scope>
</reference>
<dbReference type="Proteomes" id="UP001177021">
    <property type="component" value="Unassembled WGS sequence"/>
</dbReference>
<accession>A0ACB0M462</accession>
<dbReference type="EMBL" id="CASHSV030000716">
    <property type="protein sequence ID" value="CAJ2675434.1"/>
    <property type="molecule type" value="Genomic_DNA"/>
</dbReference>
<keyword evidence="2" id="KW-1185">Reference proteome</keyword>
<gene>
    <name evidence="1" type="ORF">MILVUS5_LOCUS38460</name>
</gene>
<evidence type="ECO:0000313" key="1">
    <source>
        <dbReference type="EMBL" id="CAJ2675434.1"/>
    </source>
</evidence>
<proteinExistence type="predicted"/>
<sequence length="226" mass="26037">MLQYMMDEIGSVSFQLGNRDHVVWLGDPSKSYSVKSAYKVLTEDSNSGNQLPFKKLWIKFVPLKVTIFGWQAFQNRIPSKENLCKRGIVENSAINCVWDCGKVETTSHILFECTNAYKVWMELCRWLGVNSVMHNDCIVHFNAFTEVMQGRKGTESGLRTIWLACIGCIWKARNMKIFQDKIISVTTIAEDSKLLSWNWLRVKSRSFNYAISEWITSPTVCLESVR</sequence>
<protein>
    <submittedName>
        <fullName evidence="1">Uncharacterized protein</fullName>
    </submittedName>
</protein>